<name>A0A813PHR9_9BILA</name>
<dbReference type="EMBL" id="CAJNOC010000363">
    <property type="protein sequence ID" value="CAF0750695.1"/>
    <property type="molecule type" value="Genomic_DNA"/>
</dbReference>
<dbReference type="AlphaFoldDB" id="A0A813PHR9"/>
<organism evidence="1 2">
    <name type="scientific">Brachionus calyciflorus</name>
    <dbReference type="NCBI Taxonomy" id="104777"/>
    <lineage>
        <taxon>Eukaryota</taxon>
        <taxon>Metazoa</taxon>
        <taxon>Spiralia</taxon>
        <taxon>Gnathifera</taxon>
        <taxon>Rotifera</taxon>
        <taxon>Eurotatoria</taxon>
        <taxon>Monogononta</taxon>
        <taxon>Pseudotrocha</taxon>
        <taxon>Ploima</taxon>
        <taxon>Brachionidae</taxon>
        <taxon>Brachionus</taxon>
    </lineage>
</organism>
<dbReference type="Proteomes" id="UP000663879">
    <property type="component" value="Unassembled WGS sequence"/>
</dbReference>
<protein>
    <submittedName>
        <fullName evidence="1">Uncharacterized protein</fullName>
    </submittedName>
</protein>
<evidence type="ECO:0000313" key="1">
    <source>
        <dbReference type="EMBL" id="CAF0750695.1"/>
    </source>
</evidence>
<gene>
    <name evidence="1" type="ORF">OXX778_LOCUS3897</name>
</gene>
<comment type="caution">
    <text evidence="1">The sequence shown here is derived from an EMBL/GenBank/DDBJ whole genome shotgun (WGS) entry which is preliminary data.</text>
</comment>
<evidence type="ECO:0000313" key="2">
    <source>
        <dbReference type="Proteomes" id="UP000663879"/>
    </source>
</evidence>
<proteinExistence type="predicted"/>
<accession>A0A813PHR9</accession>
<sequence>MHIFSKNNQKLKTEEAFKILMEFDSESVPSNEFIYKPNSPKSYYHVIDKNGTIRNDFVKNVFILFGSKTTIPVFIPYVATLYENESEINDFEFENSSLGPMEI</sequence>
<keyword evidence="2" id="KW-1185">Reference proteome</keyword>
<reference evidence="1" key="1">
    <citation type="submission" date="2021-02" db="EMBL/GenBank/DDBJ databases">
        <authorList>
            <person name="Nowell W R."/>
        </authorList>
    </citation>
    <scope>NUCLEOTIDE SEQUENCE</scope>
    <source>
        <strain evidence="1">Ploen Becks lab</strain>
    </source>
</reference>